<gene>
    <name evidence="1" type="ORF">H4684_002529</name>
</gene>
<evidence type="ECO:0000313" key="2">
    <source>
        <dbReference type="Proteomes" id="UP000639010"/>
    </source>
</evidence>
<organism evidence="1 2">
    <name type="scientific">Desulfomicrobium macestii</name>
    <dbReference type="NCBI Taxonomy" id="90731"/>
    <lineage>
        <taxon>Bacteria</taxon>
        <taxon>Pseudomonadati</taxon>
        <taxon>Thermodesulfobacteriota</taxon>
        <taxon>Desulfovibrionia</taxon>
        <taxon>Desulfovibrionales</taxon>
        <taxon>Desulfomicrobiaceae</taxon>
        <taxon>Desulfomicrobium</taxon>
    </lineage>
</organism>
<accession>A0ABR9H576</accession>
<evidence type="ECO:0008006" key="3">
    <source>
        <dbReference type="Google" id="ProtNLM"/>
    </source>
</evidence>
<proteinExistence type="predicted"/>
<reference evidence="1 2" key="1">
    <citation type="submission" date="2020-10" db="EMBL/GenBank/DDBJ databases">
        <title>Genomic Encyclopedia of Type Strains, Phase IV (KMG-IV): sequencing the most valuable type-strain genomes for metagenomic binning, comparative biology and taxonomic classification.</title>
        <authorList>
            <person name="Goeker M."/>
        </authorList>
    </citation>
    <scope>NUCLEOTIDE SEQUENCE [LARGE SCALE GENOMIC DNA]</scope>
    <source>
        <strain evidence="1 2">DSM 4194</strain>
    </source>
</reference>
<dbReference type="Proteomes" id="UP000639010">
    <property type="component" value="Unassembled WGS sequence"/>
</dbReference>
<dbReference type="EMBL" id="JADBGG010000018">
    <property type="protein sequence ID" value="MBE1425871.1"/>
    <property type="molecule type" value="Genomic_DNA"/>
</dbReference>
<name>A0ABR9H576_9BACT</name>
<keyword evidence="2" id="KW-1185">Reference proteome</keyword>
<feature type="non-terminal residue" evidence="1">
    <location>
        <position position="64"/>
    </location>
</feature>
<protein>
    <recommendedName>
        <fullName evidence="3">Transposase</fullName>
    </recommendedName>
</protein>
<sequence length="64" mass="6962">MLITDIKRNEGNNIGHVGLALIGEMARVCGLDTLVDRLGPGKAPQIKEREIFRTLVGLMCQGKT</sequence>
<comment type="caution">
    <text evidence="1">The sequence shown here is derived from an EMBL/GenBank/DDBJ whole genome shotgun (WGS) entry which is preliminary data.</text>
</comment>
<evidence type="ECO:0000313" key="1">
    <source>
        <dbReference type="EMBL" id="MBE1425871.1"/>
    </source>
</evidence>
<dbReference type="RefSeq" id="WP_192623983.1">
    <property type="nucleotide sequence ID" value="NZ_JADBGG010000018.1"/>
</dbReference>